<dbReference type="SUPFAM" id="SSF52540">
    <property type="entry name" value="P-loop containing nucleoside triphosphate hydrolases"/>
    <property type="match status" value="1"/>
</dbReference>
<comment type="subunit">
    <text evidence="8">Oligomerizes as a right-handed, spiral filament on DNA at oriC.</text>
</comment>
<sequence>MKLAEFWPQCLSLLAAELTEQQFDFSIAPLTVGEEDGAWVVYAKTQFAANLLRSQYGAKLAQARELLAPDAPPLLIKVGSGTRYPFERQAAKQPENAEPTPTTAQPAGGKDASPRTAQEILDRRMSNLRPAKKSTAENTEKGAADSGKKAPPASAIEQAKADADAKQRHKQTNLSSDYTFESLVEGKGNHLAVAVAKSIAEKPGDDMYNPFFVYGSTGLGKTHLAQAVGHELLRINPAAQVLYIHANDYVNTFVAAVRQKNWDSFKQQYLRYQLLIIDDIQFIQGKDRTMEEFFLLFEHFHSRNQQIILTCDQLPSSLENMEQRLVSRFSWGMTLKLEPPELEMRVDILERKAADAGIRLAEDAVLFIAQNVKQNVRELEGALNRLIARCRFDNVSLIDMDMVTDTLTDIIAHNYKPITVELIMKAVADYYHIRIADLTGKKRNRNFARPRQMAMAIAKELTSLSLPAIGEAFGGRDHTTVIHGVKNITKLRDEDPETKKDYEKLLILVQN</sequence>
<dbReference type="PROSITE" id="PS01008">
    <property type="entry name" value="DNAA"/>
    <property type="match status" value="1"/>
</dbReference>
<comment type="similarity">
    <text evidence="1 8 11">Belongs to the DnaA family.</text>
</comment>
<evidence type="ECO:0000256" key="11">
    <source>
        <dbReference type="RuleBase" id="RU004227"/>
    </source>
</evidence>
<evidence type="ECO:0000256" key="5">
    <source>
        <dbReference type="ARBA" id="ARBA00022840"/>
    </source>
</evidence>
<evidence type="ECO:0000256" key="2">
    <source>
        <dbReference type="ARBA" id="ARBA00022490"/>
    </source>
</evidence>
<dbReference type="InterPro" id="IPR013317">
    <property type="entry name" value="DnaA_dom"/>
</dbReference>
<dbReference type="NCBIfam" id="TIGR00362">
    <property type="entry name" value="DnaA"/>
    <property type="match status" value="1"/>
</dbReference>
<feature type="binding site" evidence="8">
    <location>
        <position position="220"/>
    </location>
    <ligand>
        <name>ATP</name>
        <dbReference type="ChEBI" id="CHEBI:30616"/>
    </ligand>
</feature>
<dbReference type="InterPro" id="IPR010921">
    <property type="entry name" value="Trp_repressor/repl_initiator"/>
</dbReference>
<dbReference type="PRINTS" id="PR00051">
    <property type="entry name" value="DNAA"/>
</dbReference>
<evidence type="ECO:0000259" key="14">
    <source>
        <dbReference type="SMART" id="SM00760"/>
    </source>
</evidence>
<feature type="domain" description="AAA+ ATPase" evidence="13">
    <location>
        <begin position="207"/>
        <end position="399"/>
    </location>
</feature>
<keyword evidence="4 8" id="KW-0547">Nucleotide-binding</keyword>
<dbReference type="PANTHER" id="PTHR30050:SF2">
    <property type="entry name" value="CHROMOSOMAL REPLICATION INITIATOR PROTEIN DNAA"/>
    <property type="match status" value="1"/>
</dbReference>
<comment type="caution">
    <text evidence="8">Lacks conserved residue(s) required for the propagation of feature annotation.</text>
</comment>
<dbReference type="InterPro" id="IPR020591">
    <property type="entry name" value="Chromosome_initiator_DnaA-like"/>
</dbReference>
<dbReference type="SMART" id="SM00760">
    <property type="entry name" value="Bac_DnaA_C"/>
    <property type="match status" value="1"/>
</dbReference>
<dbReference type="InterPro" id="IPR027417">
    <property type="entry name" value="P-loop_NTPase"/>
</dbReference>
<gene>
    <name evidence="8 15" type="primary">dnaA</name>
    <name evidence="15" type="ORF">MB824_10025</name>
</gene>
<evidence type="ECO:0000256" key="1">
    <source>
        <dbReference type="ARBA" id="ARBA00006583"/>
    </source>
</evidence>
<evidence type="ECO:0000313" key="16">
    <source>
        <dbReference type="Proteomes" id="UP001298424"/>
    </source>
</evidence>
<keyword evidence="6 8" id="KW-0446">Lipid-binding</keyword>
<organism evidence="15 16">
    <name type="scientific">Kingella pumchi</name>
    <dbReference type="NCBI Taxonomy" id="2779506"/>
    <lineage>
        <taxon>Bacteria</taxon>
        <taxon>Pseudomonadati</taxon>
        <taxon>Pseudomonadota</taxon>
        <taxon>Betaproteobacteria</taxon>
        <taxon>Neisseriales</taxon>
        <taxon>Neisseriaceae</taxon>
        <taxon>Kingella</taxon>
    </lineage>
</organism>
<dbReference type="Gene3D" id="1.10.8.60">
    <property type="match status" value="1"/>
</dbReference>
<dbReference type="SMART" id="SM00382">
    <property type="entry name" value="AAA"/>
    <property type="match status" value="1"/>
</dbReference>
<dbReference type="EMBL" id="JAKOOW010000036">
    <property type="protein sequence ID" value="MCG6504831.1"/>
    <property type="molecule type" value="Genomic_DNA"/>
</dbReference>
<keyword evidence="3 8" id="KW-0235">DNA replication</keyword>
<evidence type="ECO:0000256" key="6">
    <source>
        <dbReference type="ARBA" id="ARBA00023121"/>
    </source>
</evidence>
<name>A0ABS9NPU7_9NEIS</name>
<proteinExistence type="inferred from homology"/>
<feature type="region of interest" description="Domain IV, binds dsDNA" evidence="8">
    <location>
        <begin position="391"/>
        <end position="511"/>
    </location>
</feature>
<dbReference type="InterPro" id="IPR003593">
    <property type="entry name" value="AAA+_ATPase"/>
</dbReference>
<accession>A0ABS9NPU7</accession>
<dbReference type="PANTHER" id="PTHR30050">
    <property type="entry name" value="CHROMOSOMAL REPLICATION INITIATOR PROTEIN DNAA"/>
    <property type="match status" value="1"/>
</dbReference>
<reference evidence="15 16" key="1">
    <citation type="submission" date="2022-02" db="EMBL/GenBank/DDBJ databases">
        <title>Genome sequence data of Kingella unionensis sp. nov. strain CICC 24913 (CCUG 75125).</title>
        <authorList>
            <person name="Xiao M."/>
        </authorList>
    </citation>
    <scope>NUCLEOTIDE SEQUENCE [LARGE SCALE GENOMIC DNA]</scope>
    <source>
        <strain evidence="15 16">CICC 24913</strain>
    </source>
</reference>
<dbReference type="InterPro" id="IPR024633">
    <property type="entry name" value="DnaA_N_dom"/>
</dbReference>
<dbReference type="Gene3D" id="3.30.300.180">
    <property type="match status" value="1"/>
</dbReference>
<dbReference type="Pfam" id="PF11638">
    <property type="entry name" value="DnaA_N"/>
    <property type="match status" value="1"/>
</dbReference>
<evidence type="ECO:0000256" key="9">
    <source>
        <dbReference type="NCBIfam" id="TIGR00362"/>
    </source>
</evidence>
<dbReference type="Pfam" id="PF00308">
    <property type="entry name" value="Bac_DnaA"/>
    <property type="match status" value="1"/>
</dbReference>
<evidence type="ECO:0000256" key="10">
    <source>
        <dbReference type="RuleBase" id="RU000577"/>
    </source>
</evidence>
<dbReference type="InterPro" id="IPR038454">
    <property type="entry name" value="DnaA_N_sf"/>
</dbReference>
<feature type="compositionally biased region" description="Basic and acidic residues" evidence="12">
    <location>
        <begin position="134"/>
        <end position="148"/>
    </location>
</feature>
<dbReference type="Proteomes" id="UP001298424">
    <property type="component" value="Unassembled WGS sequence"/>
</dbReference>
<evidence type="ECO:0000256" key="8">
    <source>
        <dbReference type="HAMAP-Rule" id="MF_00377"/>
    </source>
</evidence>
<keyword evidence="7 8" id="KW-0238">DNA-binding</keyword>
<evidence type="ECO:0000256" key="3">
    <source>
        <dbReference type="ARBA" id="ARBA00022705"/>
    </source>
</evidence>
<dbReference type="SUPFAM" id="SSF48295">
    <property type="entry name" value="TrpR-like"/>
    <property type="match status" value="1"/>
</dbReference>
<keyword evidence="2 8" id="KW-0963">Cytoplasm</keyword>
<dbReference type="HAMAP" id="MF_00377">
    <property type="entry name" value="DnaA_bact"/>
    <property type="match status" value="1"/>
</dbReference>
<dbReference type="CDD" id="cd06571">
    <property type="entry name" value="Bac_DnaA_C"/>
    <property type="match status" value="1"/>
</dbReference>
<comment type="subcellular location">
    <subcellularLocation>
        <location evidence="8">Cytoplasm</location>
    </subcellularLocation>
</comment>
<dbReference type="InterPro" id="IPR013159">
    <property type="entry name" value="DnaA_C"/>
</dbReference>
<dbReference type="RefSeq" id="WP_238748414.1">
    <property type="nucleotide sequence ID" value="NZ_JAKOOW010000036.1"/>
</dbReference>
<evidence type="ECO:0000259" key="13">
    <source>
        <dbReference type="SMART" id="SM00382"/>
    </source>
</evidence>
<dbReference type="CDD" id="cd00009">
    <property type="entry name" value="AAA"/>
    <property type="match status" value="1"/>
</dbReference>
<keyword evidence="16" id="KW-1185">Reference proteome</keyword>
<dbReference type="Pfam" id="PF08299">
    <property type="entry name" value="Bac_DnaA_C"/>
    <property type="match status" value="1"/>
</dbReference>
<comment type="caution">
    <text evidence="15">The sequence shown here is derived from an EMBL/GenBank/DDBJ whole genome shotgun (WGS) entry which is preliminary data.</text>
</comment>
<dbReference type="Gene3D" id="3.40.50.300">
    <property type="entry name" value="P-loop containing nucleotide triphosphate hydrolases"/>
    <property type="match status" value="1"/>
</dbReference>
<evidence type="ECO:0000313" key="15">
    <source>
        <dbReference type="EMBL" id="MCG6504831.1"/>
    </source>
</evidence>
<dbReference type="Gene3D" id="1.10.1750.10">
    <property type="match status" value="1"/>
</dbReference>
<keyword evidence="5 8" id="KW-0067">ATP-binding</keyword>
<feature type="domain" description="Chromosomal replication initiator DnaA C-terminal" evidence="14">
    <location>
        <begin position="419"/>
        <end position="488"/>
    </location>
</feature>
<feature type="binding site" evidence="8">
    <location>
        <position position="222"/>
    </location>
    <ligand>
        <name>ATP</name>
        <dbReference type="ChEBI" id="CHEBI:30616"/>
    </ligand>
</feature>
<dbReference type="InterPro" id="IPR018312">
    <property type="entry name" value="Chromosome_initiator_DnaA_CS"/>
</dbReference>
<feature type="region of interest" description="Disordered" evidence="12">
    <location>
        <begin position="88"/>
        <end position="174"/>
    </location>
</feature>
<comment type="function">
    <text evidence="8 10">Plays an essential role in the initiation and regulation of chromosomal replication. ATP-DnaA binds to the origin of replication (oriC) to initiate formation of the DNA replication initiation complex once per cell cycle. Binds the DnaA box (a 9 base pair repeat at the origin) and separates the double-stranded (ds)DNA. Forms a right-handed helical filament on oriC DNA; dsDNA binds to the exterior of the filament while single-stranded (ss)DNA is stabiized in the filament's interior. The ATP-DnaA-oriC complex binds and stabilizes one strand of the AT-rich DNA unwinding element (DUE), permitting loading of DNA polymerase. After initiation quickly degrades to an ADP-DnaA complex that is not apt for DNA replication. Binds acidic phospholipids.</text>
</comment>
<feature type="binding site" evidence="8">
    <location>
        <position position="218"/>
    </location>
    <ligand>
        <name>ATP</name>
        <dbReference type="ChEBI" id="CHEBI:30616"/>
    </ligand>
</feature>
<feature type="binding site" evidence="8">
    <location>
        <position position="221"/>
    </location>
    <ligand>
        <name>ATP</name>
        <dbReference type="ChEBI" id="CHEBI:30616"/>
    </ligand>
</feature>
<comment type="domain">
    <text evidence="8">Domain I is involved in oligomerization and binding regulators, domain II is flexibile and of varying length in different bacteria, domain III forms the AAA+ region, while domain IV binds dsDNA.</text>
</comment>
<evidence type="ECO:0000256" key="12">
    <source>
        <dbReference type="SAM" id="MobiDB-lite"/>
    </source>
</evidence>
<evidence type="ECO:0000256" key="4">
    <source>
        <dbReference type="ARBA" id="ARBA00022741"/>
    </source>
</evidence>
<protein>
    <recommendedName>
        <fullName evidence="8 9">Chromosomal replication initiator protein DnaA</fullName>
    </recommendedName>
</protein>
<feature type="region of interest" description="Domain I, interacts with DnaA modulators" evidence="8">
    <location>
        <begin position="1"/>
        <end position="98"/>
    </location>
</feature>
<evidence type="ECO:0000256" key="7">
    <source>
        <dbReference type="ARBA" id="ARBA00023125"/>
    </source>
</evidence>
<dbReference type="InterPro" id="IPR001957">
    <property type="entry name" value="Chromosome_initiator_DnaA"/>
</dbReference>